<gene>
    <name evidence="2" type="ORF">NX780_03670</name>
</gene>
<proteinExistence type="predicted"/>
<dbReference type="EMBL" id="JANUHA010000002">
    <property type="protein sequence ID" value="MCS0595440.1"/>
    <property type="molecule type" value="Genomic_DNA"/>
</dbReference>
<accession>A0ABT2AHC9</accession>
<dbReference type="InterPro" id="IPR037401">
    <property type="entry name" value="SnoaL-like"/>
</dbReference>
<comment type="caution">
    <text evidence="2">The sequence shown here is derived from an EMBL/GenBank/DDBJ whole genome shotgun (WGS) entry which is preliminary data.</text>
</comment>
<keyword evidence="3" id="KW-1185">Reference proteome</keyword>
<protein>
    <submittedName>
        <fullName evidence="2">Nuclear transport factor 2 family protein</fullName>
    </submittedName>
</protein>
<feature type="domain" description="SnoaL-like" evidence="1">
    <location>
        <begin position="13"/>
        <end position="133"/>
    </location>
</feature>
<dbReference type="RefSeq" id="WP_258826502.1">
    <property type="nucleotide sequence ID" value="NZ_JANUHA010000002.1"/>
</dbReference>
<dbReference type="SUPFAM" id="SSF54427">
    <property type="entry name" value="NTF2-like"/>
    <property type="match status" value="1"/>
</dbReference>
<organism evidence="2 3">
    <name type="scientific">Massilia agri</name>
    <dbReference type="NCBI Taxonomy" id="1886785"/>
    <lineage>
        <taxon>Bacteria</taxon>
        <taxon>Pseudomonadati</taxon>
        <taxon>Pseudomonadota</taxon>
        <taxon>Betaproteobacteria</taxon>
        <taxon>Burkholderiales</taxon>
        <taxon>Oxalobacteraceae</taxon>
        <taxon>Telluria group</taxon>
        <taxon>Massilia</taxon>
    </lineage>
</organism>
<dbReference type="InterPro" id="IPR032710">
    <property type="entry name" value="NTF2-like_dom_sf"/>
</dbReference>
<evidence type="ECO:0000259" key="1">
    <source>
        <dbReference type="Pfam" id="PF13474"/>
    </source>
</evidence>
<evidence type="ECO:0000313" key="2">
    <source>
        <dbReference type="EMBL" id="MCS0595440.1"/>
    </source>
</evidence>
<name>A0ABT2AHC9_9BURK</name>
<dbReference type="Proteomes" id="UP001206572">
    <property type="component" value="Unassembled WGS sequence"/>
</dbReference>
<evidence type="ECO:0000313" key="3">
    <source>
        <dbReference type="Proteomes" id="UP001206572"/>
    </source>
</evidence>
<sequence length="136" mass="14925">MEQERNIADTESVRQLLLDWATATRSGARDAILQGHDPDVLIYDVLPPLLYQGADAYRASWSGWQPQTQGEDTFEFTGLDVVAGSDVAFASGLIKCGGTLQDGRTFADLVRATFCLQKRSGEWLVTHQHISRPTGA</sequence>
<dbReference type="Gene3D" id="3.10.450.50">
    <property type="match status" value="1"/>
</dbReference>
<dbReference type="Pfam" id="PF13474">
    <property type="entry name" value="SnoaL_3"/>
    <property type="match status" value="1"/>
</dbReference>
<reference evidence="2 3" key="1">
    <citation type="submission" date="2022-08" db="EMBL/GenBank/DDBJ databases">
        <title>Reclassification of Massilia species as members of the genera Telluria, Duganella, Pseudoduganella, Mokoshia gen. nov. and Zemynaea gen. nov. using orthogonal and non-orthogonal genome-based approaches.</title>
        <authorList>
            <person name="Bowman J.P."/>
        </authorList>
    </citation>
    <scope>NUCLEOTIDE SEQUENCE [LARGE SCALE GENOMIC DNA]</scope>
    <source>
        <strain evidence="2 3">JCM 31661</strain>
    </source>
</reference>